<organism evidence="1 2">
    <name type="scientific">Stieleria magnilauensis</name>
    <dbReference type="NCBI Taxonomy" id="2527963"/>
    <lineage>
        <taxon>Bacteria</taxon>
        <taxon>Pseudomonadati</taxon>
        <taxon>Planctomycetota</taxon>
        <taxon>Planctomycetia</taxon>
        <taxon>Pirellulales</taxon>
        <taxon>Pirellulaceae</taxon>
        <taxon>Stieleria</taxon>
    </lineage>
</organism>
<keyword evidence="2" id="KW-1185">Reference proteome</keyword>
<accession>A0ABX5XYN1</accession>
<evidence type="ECO:0000313" key="1">
    <source>
        <dbReference type="EMBL" id="QDV87143.1"/>
    </source>
</evidence>
<name>A0ABX5XYN1_9BACT</name>
<dbReference type="Proteomes" id="UP000318081">
    <property type="component" value="Chromosome"/>
</dbReference>
<proteinExistence type="predicted"/>
<sequence length="62" mass="6727">MTRPRRVSKQIALEPSDPACRRDWIGISIGNTDYPAAGGLIRCDPSRGRGEFATGSPEVALR</sequence>
<gene>
    <name evidence="1" type="ORF">TBK1r_61710</name>
</gene>
<reference evidence="1 2" key="1">
    <citation type="submission" date="2019-02" db="EMBL/GenBank/DDBJ databases">
        <title>Deep-cultivation of Planctomycetes and their phenomic and genomic characterization uncovers novel biology.</title>
        <authorList>
            <person name="Wiegand S."/>
            <person name="Jogler M."/>
            <person name="Boedeker C."/>
            <person name="Pinto D."/>
            <person name="Vollmers J."/>
            <person name="Rivas-Marin E."/>
            <person name="Kohn T."/>
            <person name="Peeters S.H."/>
            <person name="Heuer A."/>
            <person name="Rast P."/>
            <person name="Oberbeckmann S."/>
            <person name="Bunk B."/>
            <person name="Jeske O."/>
            <person name="Meyerdierks A."/>
            <person name="Storesund J.E."/>
            <person name="Kallscheuer N."/>
            <person name="Luecker S."/>
            <person name="Lage O.M."/>
            <person name="Pohl T."/>
            <person name="Merkel B.J."/>
            <person name="Hornburger P."/>
            <person name="Mueller R.-W."/>
            <person name="Bruemmer F."/>
            <person name="Labrenz M."/>
            <person name="Spormann A.M."/>
            <person name="Op den Camp H."/>
            <person name="Overmann J."/>
            <person name="Amann R."/>
            <person name="Jetten M.S.M."/>
            <person name="Mascher T."/>
            <person name="Medema M.H."/>
            <person name="Devos D.P."/>
            <person name="Kaster A.-K."/>
            <person name="Ovreas L."/>
            <person name="Rohde M."/>
            <person name="Galperin M.Y."/>
            <person name="Jogler C."/>
        </authorList>
    </citation>
    <scope>NUCLEOTIDE SEQUENCE [LARGE SCALE GENOMIC DNA]</scope>
    <source>
        <strain evidence="1 2">TBK1r</strain>
    </source>
</reference>
<protein>
    <submittedName>
        <fullName evidence="1">Uncharacterized protein</fullName>
    </submittedName>
</protein>
<dbReference type="EMBL" id="CP036432">
    <property type="protein sequence ID" value="QDV87143.1"/>
    <property type="molecule type" value="Genomic_DNA"/>
</dbReference>
<evidence type="ECO:0000313" key="2">
    <source>
        <dbReference type="Proteomes" id="UP000318081"/>
    </source>
</evidence>